<evidence type="ECO:0000313" key="5">
    <source>
        <dbReference type="Proteomes" id="UP001141336"/>
    </source>
</evidence>
<dbReference type="InterPro" id="IPR036331">
    <property type="entry name" value="Chagasin-like_sf"/>
</dbReference>
<dbReference type="EMBL" id="JAPTGC010000034">
    <property type="protein sequence ID" value="MCZ0863546.1"/>
    <property type="molecule type" value="Genomic_DNA"/>
</dbReference>
<evidence type="ECO:0000259" key="3">
    <source>
        <dbReference type="Pfam" id="PF09394"/>
    </source>
</evidence>
<keyword evidence="1 4" id="KW-0646">Protease inhibitor</keyword>
<dbReference type="Gene3D" id="2.60.40.2020">
    <property type="match status" value="2"/>
</dbReference>
<proteinExistence type="predicted"/>
<dbReference type="InterPro" id="IPR018990">
    <property type="entry name" value="Prot_inh_I42_chagasin"/>
</dbReference>
<evidence type="ECO:0000313" key="4">
    <source>
        <dbReference type="EMBL" id="MCZ0863546.1"/>
    </source>
</evidence>
<dbReference type="PROSITE" id="PS51257">
    <property type="entry name" value="PROKAR_LIPOPROTEIN"/>
    <property type="match status" value="1"/>
</dbReference>
<name>A0ABT4IP57_9EURY</name>
<keyword evidence="2" id="KW-0789">Thiol protease inhibitor</keyword>
<dbReference type="PANTHER" id="PTHR36530">
    <property type="entry name" value="INHIBITOR OF CYSTEINE PEPTIDASE"/>
    <property type="match status" value="1"/>
</dbReference>
<organism evidence="4 5">
    <name type="scientific">Methanocorpusculum vombati</name>
    <dbReference type="NCBI Taxonomy" id="3002864"/>
    <lineage>
        <taxon>Archaea</taxon>
        <taxon>Methanobacteriati</taxon>
        <taxon>Methanobacteriota</taxon>
        <taxon>Stenosarchaea group</taxon>
        <taxon>Methanomicrobia</taxon>
        <taxon>Methanomicrobiales</taxon>
        <taxon>Methanocorpusculaceae</taxon>
        <taxon>Methanocorpusculum</taxon>
    </lineage>
</organism>
<gene>
    <name evidence="4" type="ORF">O0S09_09870</name>
</gene>
<reference evidence="4" key="1">
    <citation type="submission" date="2022-12" db="EMBL/GenBank/DDBJ databases">
        <title>Isolation and characterisation of novel Methanocorpusculum spp. from native Australian herbivores indicates the genus is ancestrally host-associated.</title>
        <authorList>
            <person name="Volmer J.G."/>
            <person name="Soo R.M."/>
            <person name="Evans P.N."/>
            <person name="Hoedt E.C."/>
            <person name="Astorga Alsina A.L."/>
            <person name="Woodcroft B.J."/>
            <person name="Tyson G.W."/>
            <person name="Hugenholtz P."/>
            <person name="Morrison M."/>
        </authorList>
    </citation>
    <scope>NUCLEOTIDE SEQUENCE</scope>
    <source>
        <strain evidence="4">CW153</strain>
    </source>
</reference>
<evidence type="ECO:0000256" key="1">
    <source>
        <dbReference type="ARBA" id="ARBA00022690"/>
    </source>
</evidence>
<dbReference type="PANTHER" id="PTHR36530:SF1">
    <property type="entry name" value="AMOEBIASIN-1"/>
    <property type="match status" value="1"/>
</dbReference>
<dbReference type="Proteomes" id="UP001141336">
    <property type="component" value="Unassembled WGS sequence"/>
</dbReference>
<evidence type="ECO:0000256" key="2">
    <source>
        <dbReference type="ARBA" id="ARBA00022704"/>
    </source>
</evidence>
<keyword evidence="5" id="KW-1185">Reference proteome</keyword>
<dbReference type="RefSeq" id="WP_268923813.1">
    <property type="nucleotide sequence ID" value="NZ_JAPTGC010000034.1"/>
</dbReference>
<comment type="caution">
    <text evidence="4">The sequence shown here is derived from an EMBL/GenBank/DDBJ whole genome shotgun (WGS) entry which is preliminary data.</text>
</comment>
<dbReference type="GO" id="GO:0030414">
    <property type="term" value="F:peptidase inhibitor activity"/>
    <property type="evidence" value="ECO:0007669"/>
    <property type="project" value="UniProtKB-KW"/>
</dbReference>
<accession>A0ABT4IP57</accession>
<protein>
    <submittedName>
        <fullName evidence="4">Protease inhibitor I42 family protein</fullName>
    </submittedName>
</protein>
<sequence>MARLGIAVFVLIAVAVCIFSAGCIGTDTPATPTPTATPAATVVPTQEPTKLPDNMTPVTTITVEKYGVAVPAGNMIRYLVPSNPTTGYQWFADNVTGLVINQTYEAAPETAGLAGAGGNEIFTITADKAGTYQFVANYQRAWEDKIPEATLNQTLVFSNGTKTETTDPLLSVTFEGIVSPAAGETVKITTEGNPTTGYQWTAVPGLSATKSDNLVILNATYVPTPVADGIVGSGGTYEWLVTAEKPGTYEFRAQYKRSWEDEPAGEFFFTITFR</sequence>
<dbReference type="SUPFAM" id="SSF141066">
    <property type="entry name" value="ICP-like"/>
    <property type="match status" value="2"/>
</dbReference>
<dbReference type="Pfam" id="PF09394">
    <property type="entry name" value="Inhibitor_I42"/>
    <property type="match status" value="2"/>
</dbReference>
<feature type="domain" description="Proteinase inhibitor I42 chagasin" evidence="3">
    <location>
        <begin position="182"/>
        <end position="271"/>
    </location>
</feature>
<dbReference type="InterPro" id="IPR052781">
    <property type="entry name" value="Cys_protease_inhibitor_I42"/>
</dbReference>
<feature type="domain" description="Proteinase inhibitor I42 chagasin" evidence="3">
    <location>
        <begin position="71"/>
        <end position="150"/>
    </location>
</feature>